<sequence length="361" mass="40038">MNTDNLFRPFNLKSLHTKNRFVMSPMTRACSPGGIPAGNVADYYRKRAEGEVGLIITEGTVIDRPSSKNDPGVPHFYGHDALAGWQNVLDGVHSAGGQMAPQLWHVGIQENHASGWLPGVPFEGPSGIGNGKVMSDADIANTIQAFGQAALNSFRMGFDCVEVQGAHGYLLDQFFRPDTNLRNDFFGGKTIGERTRFAVEVVREIRRQVGQHFTLMMRISQWRFSDYNSQLASTPKEMEDWLLPLADAGVDIFHCSTRYFWKPEFAGSDLNFAGWAKKITGKATIMVGSVGLEKDITSLYRGENSGAASLDELVRRMDNDEFDLVAVGRCLLADPHWVQKVKQGRLAELRGFTKDALYSLN</sequence>
<reference evidence="7" key="1">
    <citation type="submission" date="2022-11" db="EMBL/GenBank/DDBJ databases">
        <title>Dyadobacter pollutisoli sp. nov., isolated from plastic dumped soil.</title>
        <authorList>
            <person name="Kim J.M."/>
            <person name="Kim K.R."/>
            <person name="Lee J.K."/>
            <person name="Hao L."/>
            <person name="Jeon C.O."/>
        </authorList>
    </citation>
    <scope>NUCLEOTIDE SEQUENCE</scope>
    <source>
        <strain evidence="7">U1</strain>
    </source>
</reference>
<dbReference type="KEGG" id="dpf:ON006_12395"/>
<evidence type="ECO:0000256" key="5">
    <source>
        <dbReference type="ARBA" id="ARBA00023002"/>
    </source>
</evidence>
<organism evidence="7 8">
    <name type="scientific">Dyadobacter pollutisoli</name>
    <dbReference type="NCBI Taxonomy" id="2910158"/>
    <lineage>
        <taxon>Bacteria</taxon>
        <taxon>Pseudomonadati</taxon>
        <taxon>Bacteroidota</taxon>
        <taxon>Cytophagia</taxon>
        <taxon>Cytophagales</taxon>
        <taxon>Spirosomataceae</taxon>
        <taxon>Dyadobacter</taxon>
    </lineage>
</organism>
<dbReference type="Gene3D" id="3.20.20.70">
    <property type="entry name" value="Aldolase class I"/>
    <property type="match status" value="1"/>
</dbReference>
<dbReference type="InterPro" id="IPR001155">
    <property type="entry name" value="OxRdtase_FMN_N"/>
</dbReference>
<dbReference type="InterPro" id="IPR044152">
    <property type="entry name" value="YqjM-like"/>
</dbReference>
<evidence type="ECO:0000256" key="4">
    <source>
        <dbReference type="ARBA" id="ARBA00022857"/>
    </source>
</evidence>
<feature type="domain" description="NADH:flavin oxidoreductase/NADH oxidase N-terminal" evidence="6">
    <location>
        <begin position="5"/>
        <end position="346"/>
    </location>
</feature>
<dbReference type="Pfam" id="PF00724">
    <property type="entry name" value="Oxidored_FMN"/>
    <property type="match status" value="1"/>
</dbReference>
<evidence type="ECO:0000256" key="1">
    <source>
        <dbReference type="ARBA" id="ARBA00001917"/>
    </source>
</evidence>
<dbReference type="PANTHER" id="PTHR43303:SF4">
    <property type="entry name" value="NADPH DEHYDROGENASE C23G7.10C-RELATED"/>
    <property type="match status" value="1"/>
</dbReference>
<keyword evidence="3" id="KW-0288">FMN</keyword>
<dbReference type="PANTHER" id="PTHR43303">
    <property type="entry name" value="NADPH DEHYDROGENASE C23G7.10C-RELATED"/>
    <property type="match status" value="1"/>
</dbReference>
<gene>
    <name evidence="7" type="ORF">ON006_12395</name>
</gene>
<evidence type="ECO:0000313" key="7">
    <source>
        <dbReference type="EMBL" id="WAC14736.1"/>
    </source>
</evidence>
<dbReference type="GO" id="GO:0010181">
    <property type="term" value="F:FMN binding"/>
    <property type="evidence" value="ECO:0007669"/>
    <property type="project" value="InterPro"/>
</dbReference>
<dbReference type="SUPFAM" id="SSF51395">
    <property type="entry name" value="FMN-linked oxidoreductases"/>
    <property type="match status" value="1"/>
</dbReference>
<evidence type="ECO:0000256" key="2">
    <source>
        <dbReference type="ARBA" id="ARBA00022630"/>
    </source>
</evidence>
<evidence type="ECO:0000259" key="6">
    <source>
        <dbReference type="Pfam" id="PF00724"/>
    </source>
</evidence>
<accession>A0A9E8NGV6</accession>
<dbReference type="AlphaFoldDB" id="A0A9E8NGV6"/>
<dbReference type="CDD" id="cd04747">
    <property type="entry name" value="OYE_like_5_FMN"/>
    <property type="match status" value="1"/>
</dbReference>
<evidence type="ECO:0000256" key="3">
    <source>
        <dbReference type="ARBA" id="ARBA00022643"/>
    </source>
</evidence>
<proteinExistence type="predicted"/>
<keyword evidence="8" id="KW-1185">Reference proteome</keyword>
<comment type="cofactor">
    <cofactor evidence="1">
        <name>FMN</name>
        <dbReference type="ChEBI" id="CHEBI:58210"/>
    </cofactor>
</comment>
<name>A0A9E8NGV6_9BACT</name>
<keyword evidence="2" id="KW-0285">Flavoprotein</keyword>
<keyword evidence="4" id="KW-0521">NADP</keyword>
<dbReference type="GO" id="GO:0050661">
    <property type="term" value="F:NADP binding"/>
    <property type="evidence" value="ECO:0007669"/>
    <property type="project" value="InterPro"/>
</dbReference>
<dbReference type="InterPro" id="IPR013785">
    <property type="entry name" value="Aldolase_TIM"/>
</dbReference>
<dbReference type="Proteomes" id="UP001164653">
    <property type="component" value="Chromosome"/>
</dbReference>
<protein>
    <submittedName>
        <fullName evidence="7">NADH:flavin oxidoreductase</fullName>
    </submittedName>
</protein>
<dbReference type="EMBL" id="CP112998">
    <property type="protein sequence ID" value="WAC14736.1"/>
    <property type="molecule type" value="Genomic_DNA"/>
</dbReference>
<dbReference type="RefSeq" id="WP_244820103.1">
    <property type="nucleotide sequence ID" value="NZ_CP112998.1"/>
</dbReference>
<evidence type="ECO:0000313" key="8">
    <source>
        <dbReference type="Proteomes" id="UP001164653"/>
    </source>
</evidence>
<keyword evidence="5" id="KW-0560">Oxidoreductase</keyword>
<dbReference type="GO" id="GO:0003959">
    <property type="term" value="F:NADPH dehydrogenase activity"/>
    <property type="evidence" value="ECO:0007669"/>
    <property type="project" value="InterPro"/>
</dbReference>